<dbReference type="InterPro" id="IPR050595">
    <property type="entry name" value="Bact_response_regulator"/>
</dbReference>
<dbReference type="PROSITE" id="PS50110">
    <property type="entry name" value="RESPONSE_REGULATORY"/>
    <property type="match status" value="1"/>
</dbReference>
<proteinExistence type="predicted"/>
<keyword evidence="2" id="KW-0805">Transcription regulation</keyword>
<dbReference type="Gene3D" id="3.40.50.2300">
    <property type="match status" value="1"/>
</dbReference>
<evidence type="ECO:0000313" key="6">
    <source>
        <dbReference type="EMBL" id="MXN65900.1"/>
    </source>
</evidence>
<evidence type="ECO:0000256" key="4">
    <source>
        <dbReference type="PROSITE-ProRule" id="PRU00169"/>
    </source>
</evidence>
<keyword evidence="3" id="KW-0804">Transcription</keyword>
<comment type="caution">
    <text evidence="6">The sequence shown here is derived from an EMBL/GenBank/DDBJ whole genome shotgun (WGS) entry which is preliminary data.</text>
</comment>
<dbReference type="SUPFAM" id="SSF52172">
    <property type="entry name" value="CheY-like"/>
    <property type="match status" value="1"/>
</dbReference>
<dbReference type="Proteomes" id="UP000433101">
    <property type="component" value="Unassembled WGS sequence"/>
</dbReference>
<evidence type="ECO:0000313" key="7">
    <source>
        <dbReference type="Proteomes" id="UP000433101"/>
    </source>
</evidence>
<dbReference type="SMART" id="SM00448">
    <property type="entry name" value="REC"/>
    <property type="match status" value="1"/>
</dbReference>
<feature type="modified residue" description="4-aspartylphosphate" evidence="4">
    <location>
        <position position="47"/>
    </location>
</feature>
<protein>
    <submittedName>
        <fullName evidence="6">Response regulator</fullName>
    </submittedName>
</protein>
<evidence type="ECO:0000256" key="2">
    <source>
        <dbReference type="ARBA" id="ARBA00023015"/>
    </source>
</evidence>
<dbReference type="EMBL" id="WUMV01000006">
    <property type="protein sequence ID" value="MXN65900.1"/>
    <property type="molecule type" value="Genomic_DNA"/>
</dbReference>
<reference evidence="6 7" key="1">
    <citation type="submission" date="2019-12" db="EMBL/GenBank/DDBJ databases">
        <authorList>
            <person name="Li M."/>
        </authorList>
    </citation>
    <scope>NUCLEOTIDE SEQUENCE [LARGE SCALE GENOMIC DNA]</scope>
    <source>
        <strain evidence="6 7">GBMRC 2046</strain>
    </source>
</reference>
<evidence type="ECO:0000256" key="1">
    <source>
        <dbReference type="ARBA" id="ARBA00022553"/>
    </source>
</evidence>
<gene>
    <name evidence="6" type="ORF">GR183_13385</name>
</gene>
<evidence type="ECO:0000259" key="5">
    <source>
        <dbReference type="PROSITE" id="PS50110"/>
    </source>
</evidence>
<keyword evidence="1 4" id="KW-0597">Phosphoprotein</keyword>
<dbReference type="PANTHER" id="PTHR44591">
    <property type="entry name" value="STRESS RESPONSE REGULATOR PROTEIN 1"/>
    <property type="match status" value="1"/>
</dbReference>
<keyword evidence="7" id="KW-1185">Reference proteome</keyword>
<sequence length="108" mass="11849">MVEDDPGVSDALALLLASIGHETATYPDAESFFEVNPPGDRDTVIVDLGLPGLTGIQVIRWVKRLKHQPRVIAISGQSSRAIDRLLDGETADVLLRKPLQEETLLRHL</sequence>
<dbReference type="PANTHER" id="PTHR44591:SF3">
    <property type="entry name" value="RESPONSE REGULATORY DOMAIN-CONTAINING PROTEIN"/>
    <property type="match status" value="1"/>
</dbReference>
<feature type="domain" description="Response regulatory" evidence="5">
    <location>
        <begin position="1"/>
        <end position="108"/>
    </location>
</feature>
<name>A0A7X3LVI3_9HYPH</name>
<dbReference type="Pfam" id="PF00072">
    <property type="entry name" value="Response_reg"/>
    <property type="match status" value="1"/>
</dbReference>
<dbReference type="GO" id="GO:0000160">
    <property type="term" value="P:phosphorelay signal transduction system"/>
    <property type="evidence" value="ECO:0007669"/>
    <property type="project" value="InterPro"/>
</dbReference>
<dbReference type="InterPro" id="IPR011006">
    <property type="entry name" value="CheY-like_superfamily"/>
</dbReference>
<dbReference type="InterPro" id="IPR001789">
    <property type="entry name" value="Sig_transdc_resp-reg_receiver"/>
</dbReference>
<dbReference type="AlphaFoldDB" id="A0A7X3LVI3"/>
<accession>A0A7X3LVI3</accession>
<organism evidence="6 7">
    <name type="scientific">Stappia sediminis</name>
    <dbReference type="NCBI Taxonomy" id="2692190"/>
    <lineage>
        <taxon>Bacteria</taxon>
        <taxon>Pseudomonadati</taxon>
        <taxon>Pseudomonadota</taxon>
        <taxon>Alphaproteobacteria</taxon>
        <taxon>Hyphomicrobiales</taxon>
        <taxon>Stappiaceae</taxon>
        <taxon>Stappia</taxon>
    </lineage>
</organism>
<evidence type="ECO:0000256" key="3">
    <source>
        <dbReference type="ARBA" id="ARBA00023163"/>
    </source>
</evidence>
<dbReference type="CDD" id="cd00156">
    <property type="entry name" value="REC"/>
    <property type="match status" value="1"/>
</dbReference>